<dbReference type="AlphaFoldDB" id="A0A3R8NQY0"/>
<evidence type="ECO:0000313" key="2">
    <source>
        <dbReference type="EMBL" id="RRN43841.1"/>
    </source>
</evidence>
<dbReference type="OrthoDB" id="5296629at2"/>
<keyword evidence="3" id="KW-1185">Reference proteome</keyword>
<feature type="region of interest" description="Disordered" evidence="1">
    <location>
        <begin position="53"/>
        <end position="74"/>
    </location>
</feature>
<gene>
    <name evidence="2" type="ORF">EHV23_10590</name>
</gene>
<dbReference type="EMBL" id="RRUE01000002">
    <property type="protein sequence ID" value="RRN43841.1"/>
    <property type="molecule type" value="Genomic_DNA"/>
</dbReference>
<name>A0A3R8NQY0_9BURK</name>
<evidence type="ECO:0000313" key="3">
    <source>
        <dbReference type="Proteomes" id="UP000270261"/>
    </source>
</evidence>
<dbReference type="Proteomes" id="UP000270261">
    <property type="component" value="Unassembled WGS sequence"/>
</dbReference>
<comment type="caution">
    <text evidence="2">The sequence shown here is derived from an EMBL/GenBank/DDBJ whole genome shotgun (WGS) entry which is preliminary data.</text>
</comment>
<evidence type="ECO:0000256" key="1">
    <source>
        <dbReference type="SAM" id="MobiDB-lite"/>
    </source>
</evidence>
<dbReference type="RefSeq" id="WP_125096041.1">
    <property type="nucleotide sequence ID" value="NZ_RRUE01000002.1"/>
</dbReference>
<dbReference type="InterPro" id="IPR014991">
    <property type="entry name" value="DUF1840"/>
</dbReference>
<organism evidence="2 3">
    <name type="scientific">Lautropia dentalis</name>
    <dbReference type="NCBI Taxonomy" id="2490857"/>
    <lineage>
        <taxon>Bacteria</taxon>
        <taxon>Pseudomonadati</taxon>
        <taxon>Pseudomonadota</taxon>
        <taxon>Betaproteobacteria</taxon>
        <taxon>Burkholderiales</taxon>
        <taxon>Burkholderiaceae</taxon>
        <taxon>Lautropia</taxon>
    </lineage>
</organism>
<sequence>MLYEFRSRATGTVTMVGKSAEQVLQIIGKPVEPTGIITVAQIPAAISALVTAAEREQPPAETQTEESDEESREALGANFVSLRQRVYPLIELMREARAADVDVTWGV</sequence>
<dbReference type="Pfam" id="PF08895">
    <property type="entry name" value="DUF1840"/>
    <property type="match status" value="1"/>
</dbReference>
<reference evidence="2 3" key="1">
    <citation type="submission" date="2018-11" db="EMBL/GenBank/DDBJ databases">
        <title>Genome sequencing of Lautropia sp. KCOM 2505 (= ChDC F240).</title>
        <authorList>
            <person name="Kook J.-K."/>
            <person name="Park S.-N."/>
            <person name="Lim Y.K."/>
        </authorList>
    </citation>
    <scope>NUCLEOTIDE SEQUENCE [LARGE SCALE GENOMIC DNA]</scope>
    <source>
        <strain evidence="2 3">KCOM 2505</strain>
    </source>
</reference>
<accession>A0A3R8NQY0</accession>
<protein>
    <submittedName>
        <fullName evidence="2">DUF1840 domain-containing protein</fullName>
    </submittedName>
</protein>
<proteinExistence type="predicted"/>